<dbReference type="AlphaFoldDB" id="A0AAJ7WBL7"/>
<feature type="transmembrane region" description="Helical" evidence="7">
    <location>
        <begin position="61"/>
        <end position="80"/>
    </location>
</feature>
<dbReference type="CTD" id="4358"/>
<feature type="transmembrane region" description="Helical" evidence="7">
    <location>
        <begin position="101"/>
        <end position="120"/>
    </location>
</feature>
<dbReference type="Proteomes" id="UP000694925">
    <property type="component" value="Unplaced"/>
</dbReference>
<dbReference type="PANTHER" id="PTHR11266">
    <property type="entry name" value="PEROXISOMAL MEMBRANE PROTEIN 2, PXMP2 MPV17"/>
    <property type="match status" value="1"/>
</dbReference>
<dbReference type="KEGG" id="ccal:108626092"/>
<evidence type="ECO:0000256" key="6">
    <source>
        <dbReference type="ARBA" id="ARBA00049743"/>
    </source>
</evidence>
<feature type="transmembrane region" description="Helical" evidence="7">
    <location>
        <begin position="151"/>
        <end position="172"/>
    </location>
</feature>
<evidence type="ECO:0000313" key="8">
    <source>
        <dbReference type="Proteomes" id="UP000694925"/>
    </source>
</evidence>
<dbReference type="RefSeq" id="XP_026670297.1">
    <property type="nucleotide sequence ID" value="XM_026814496.1"/>
</dbReference>
<dbReference type="GO" id="GO:1901858">
    <property type="term" value="P:regulation of mitochondrial DNA metabolic process"/>
    <property type="evidence" value="ECO:0007669"/>
    <property type="project" value="TreeGrafter"/>
</dbReference>
<dbReference type="GeneID" id="108626092"/>
<dbReference type="Pfam" id="PF04117">
    <property type="entry name" value="Mpv17_PMP22"/>
    <property type="match status" value="1"/>
</dbReference>
<evidence type="ECO:0000256" key="7">
    <source>
        <dbReference type="RuleBase" id="RU363053"/>
    </source>
</evidence>
<keyword evidence="3 7" id="KW-0812">Transmembrane</keyword>
<evidence type="ECO:0000313" key="10">
    <source>
        <dbReference type="RefSeq" id="XP_026670297.1"/>
    </source>
</evidence>
<evidence type="ECO:0000313" key="9">
    <source>
        <dbReference type="RefSeq" id="XP_017882022.1"/>
    </source>
</evidence>
<gene>
    <name evidence="9 10" type="primary">LOC108626092</name>
</gene>
<dbReference type="RefSeq" id="XP_017882022.1">
    <property type="nucleotide sequence ID" value="XM_018026533.2"/>
</dbReference>
<keyword evidence="5 7" id="KW-0472">Membrane</keyword>
<keyword evidence="8" id="KW-1185">Reference proteome</keyword>
<comment type="similarity">
    <text evidence="2 7">Belongs to the peroxisomal membrane protein PXMP2/4 family.</text>
</comment>
<name>A0AAJ7WBL7_9HYME</name>
<dbReference type="GO" id="GO:0016020">
    <property type="term" value="C:membrane"/>
    <property type="evidence" value="ECO:0007669"/>
    <property type="project" value="UniProtKB-SubCell"/>
</dbReference>
<comment type="subcellular location">
    <subcellularLocation>
        <location evidence="1">Membrane</location>
        <topology evidence="1">Multi-pass membrane protein</topology>
    </subcellularLocation>
</comment>
<evidence type="ECO:0000256" key="4">
    <source>
        <dbReference type="ARBA" id="ARBA00022989"/>
    </source>
</evidence>
<protein>
    <recommendedName>
        <fullName evidence="6">Mitochondrial inner membrane protein Mpv17</fullName>
    </recommendedName>
</protein>
<evidence type="ECO:0000256" key="3">
    <source>
        <dbReference type="ARBA" id="ARBA00022692"/>
    </source>
</evidence>
<dbReference type="GO" id="GO:0015267">
    <property type="term" value="F:channel activity"/>
    <property type="evidence" value="ECO:0007669"/>
    <property type="project" value="TreeGrafter"/>
</dbReference>
<organism evidence="8 10">
    <name type="scientific">Ceratina calcarata</name>
    <dbReference type="NCBI Taxonomy" id="156304"/>
    <lineage>
        <taxon>Eukaryota</taxon>
        <taxon>Metazoa</taxon>
        <taxon>Ecdysozoa</taxon>
        <taxon>Arthropoda</taxon>
        <taxon>Hexapoda</taxon>
        <taxon>Insecta</taxon>
        <taxon>Pterygota</taxon>
        <taxon>Neoptera</taxon>
        <taxon>Endopterygota</taxon>
        <taxon>Hymenoptera</taxon>
        <taxon>Apocrita</taxon>
        <taxon>Aculeata</taxon>
        <taxon>Apoidea</taxon>
        <taxon>Anthophila</taxon>
        <taxon>Apidae</taxon>
        <taxon>Ceratina</taxon>
        <taxon>Zadontomerus</taxon>
    </lineage>
</organism>
<evidence type="ECO:0000256" key="5">
    <source>
        <dbReference type="ARBA" id="ARBA00023136"/>
    </source>
</evidence>
<proteinExistence type="inferred from homology"/>
<keyword evidence="4 7" id="KW-1133">Transmembrane helix</keyword>
<accession>A0AAJ7WBL7</accession>
<sequence>MSFSTSFWNITKSYRKLLSKYPLITQAVQAGTLMALGDQIAQNVVERRQWKDLDFVRTAQFGSIGFFVAGPTLRTWYGILDKRIGSKGGLVVLKKVCCDQLLFAPSFLAVLLSTIGILQGNDLEQLKVKLRNEYPDILKNNYKLWPMVQLINFYVVSLQYQVLVVQVVALFWNTYICYRTSLGTERLVI</sequence>
<dbReference type="PANTHER" id="PTHR11266:SF17">
    <property type="entry name" value="PROTEIN MPV17"/>
    <property type="match status" value="1"/>
</dbReference>
<evidence type="ECO:0000256" key="1">
    <source>
        <dbReference type="ARBA" id="ARBA00004141"/>
    </source>
</evidence>
<evidence type="ECO:0000256" key="2">
    <source>
        <dbReference type="ARBA" id="ARBA00006824"/>
    </source>
</evidence>
<dbReference type="InterPro" id="IPR007248">
    <property type="entry name" value="Mpv17_PMP22"/>
</dbReference>
<reference evidence="9 10" key="1">
    <citation type="submission" date="2025-04" db="UniProtKB">
        <authorList>
            <consortium name="RefSeq"/>
        </authorList>
    </citation>
    <scope>IDENTIFICATION</scope>
    <source>
        <tissue evidence="9 10">Whole body</tissue>
    </source>
</reference>
<dbReference type="GO" id="GO:0005739">
    <property type="term" value="C:mitochondrion"/>
    <property type="evidence" value="ECO:0007669"/>
    <property type="project" value="TreeGrafter"/>
</dbReference>